<evidence type="ECO:0000313" key="2">
    <source>
        <dbReference type="EMBL" id="KII61129.1"/>
    </source>
</evidence>
<evidence type="ECO:0000256" key="1">
    <source>
        <dbReference type="SAM" id="Phobius"/>
    </source>
</evidence>
<dbReference type="EMBL" id="JWZT01005379">
    <property type="protein sequence ID" value="KII61129.1"/>
    <property type="molecule type" value="Genomic_DNA"/>
</dbReference>
<name>A0A0C2M9Z2_THEKT</name>
<proteinExistence type="predicted"/>
<gene>
    <name evidence="2" type="ORF">RF11_05849</name>
</gene>
<keyword evidence="1" id="KW-0812">Transmembrane</keyword>
<sequence length="130" mass="15166">MTELIRKIPYKMFRTILMVLIVIQVIIKSYLLFTPYLLTMTASKINCSISNDFRHYGILVFSSDIGSQSIFDKYTFILLPFWFPILLIAYISVIYRILISMASPQNYSDFRSLFGTWTLSCLMSSEVFII</sequence>
<keyword evidence="1" id="KW-1133">Transmembrane helix</keyword>
<keyword evidence="3" id="KW-1185">Reference proteome</keyword>
<keyword evidence="1" id="KW-0472">Membrane</keyword>
<feature type="transmembrane region" description="Helical" evidence="1">
    <location>
        <begin position="12"/>
        <end position="33"/>
    </location>
</feature>
<protein>
    <submittedName>
        <fullName evidence="2">Uncharacterized protein</fullName>
    </submittedName>
</protein>
<comment type="caution">
    <text evidence="2">The sequence shown here is derived from an EMBL/GenBank/DDBJ whole genome shotgun (WGS) entry which is preliminary data.</text>
</comment>
<accession>A0A0C2M9Z2</accession>
<reference evidence="2 3" key="1">
    <citation type="journal article" date="2014" name="Genome Biol. Evol.">
        <title>The genome of the myxosporean Thelohanellus kitauei shows adaptations to nutrient acquisition within its fish host.</title>
        <authorList>
            <person name="Yang Y."/>
            <person name="Xiong J."/>
            <person name="Zhou Z."/>
            <person name="Huo F."/>
            <person name="Miao W."/>
            <person name="Ran C."/>
            <person name="Liu Y."/>
            <person name="Zhang J."/>
            <person name="Feng J."/>
            <person name="Wang M."/>
            <person name="Wang M."/>
            <person name="Wang L."/>
            <person name="Yao B."/>
        </authorList>
    </citation>
    <scope>NUCLEOTIDE SEQUENCE [LARGE SCALE GENOMIC DNA]</scope>
    <source>
        <strain evidence="2">Wuqing</strain>
    </source>
</reference>
<evidence type="ECO:0000313" key="3">
    <source>
        <dbReference type="Proteomes" id="UP000031668"/>
    </source>
</evidence>
<dbReference type="Proteomes" id="UP000031668">
    <property type="component" value="Unassembled WGS sequence"/>
</dbReference>
<dbReference type="AlphaFoldDB" id="A0A0C2M9Z2"/>
<organism evidence="2 3">
    <name type="scientific">Thelohanellus kitauei</name>
    <name type="common">Myxosporean</name>
    <dbReference type="NCBI Taxonomy" id="669202"/>
    <lineage>
        <taxon>Eukaryota</taxon>
        <taxon>Metazoa</taxon>
        <taxon>Cnidaria</taxon>
        <taxon>Myxozoa</taxon>
        <taxon>Myxosporea</taxon>
        <taxon>Bivalvulida</taxon>
        <taxon>Platysporina</taxon>
        <taxon>Myxobolidae</taxon>
        <taxon>Thelohanellus</taxon>
    </lineage>
</organism>
<feature type="transmembrane region" description="Helical" evidence="1">
    <location>
        <begin position="76"/>
        <end position="98"/>
    </location>
</feature>